<evidence type="ECO:0000313" key="10">
    <source>
        <dbReference type="Proteomes" id="UP000691718"/>
    </source>
</evidence>
<dbReference type="Pfam" id="PF00089">
    <property type="entry name" value="Trypsin"/>
    <property type="match status" value="1"/>
</dbReference>
<evidence type="ECO:0000256" key="2">
    <source>
        <dbReference type="ARBA" id="ARBA00022525"/>
    </source>
</evidence>
<accession>A0A8S3XLT1</accession>
<evidence type="ECO:0000256" key="7">
    <source>
        <dbReference type="SAM" id="SignalP"/>
    </source>
</evidence>
<feature type="domain" description="Peptidase S1" evidence="8">
    <location>
        <begin position="168"/>
        <end position="418"/>
    </location>
</feature>
<evidence type="ECO:0000256" key="3">
    <source>
        <dbReference type="ARBA" id="ARBA00022729"/>
    </source>
</evidence>
<keyword evidence="4" id="KW-1015">Disulfide bond</keyword>
<dbReference type="SMART" id="SM00020">
    <property type="entry name" value="Tryp_SPc"/>
    <property type="match status" value="1"/>
</dbReference>
<dbReference type="AlphaFoldDB" id="A0A8S3XLT1"/>
<proteinExistence type="inferred from homology"/>
<organism evidence="9 10">
    <name type="scientific">Parnassius apollo</name>
    <name type="common">Apollo butterfly</name>
    <name type="synonym">Papilio apollo</name>
    <dbReference type="NCBI Taxonomy" id="110799"/>
    <lineage>
        <taxon>Eukaryota</taxon>
        <taxon>Metazoa</taxon>
        <taxon>Ecdysozoa</taxon>
        <taxon>Arthropoda</taxon>
        <taxon>Hexapoda</taxon>
        <taxon>Insecta</taxon>
        <taxon>Pterygota</taxon>
        <taxon>Neoptera</taxon>
        <taxon>Endopterygota</taxon>
        <taxon>Lepidoptera</taxon>
        <taxon>Glossata</taxon>
        <taxon>Ditrysia</taxon>
        <taxon>Papilionoidea</taxon>
        <taxon>Papilionidae</taxon>
        <taxon>Parnassiinae</taxon>
        <taxon>Parnassini</taxon>
        <taxon>Parnassius</taxon>
        <taxon>Parnassius</taxon>
    </lineage>
</organism>
<dbReference type="GO" id="GO:0006508">
    <property type="term" value="P:proteolysis"/>
    <property type="evidence" value="ECO:0007669"/>
    <property type="project" value="InterPro"/>
</dbReference>
<dbReference type="InterPro" id="IPR001254">
    <property type="entry name" value="Trypsin_dom"/>
</dbReference>
<dbReference type="InterPro" id="IPR033116">
    <property type="entry name" value="TRYPSIN_SER"/>
</dbReference>
<reference evidence="9" key="1">
    <citation type="submission" date="2021-04" db="EMBL/GenBank/DDBJ databases">
        <authorList>
            <person name="Tunstrom K."/>
        </authorList>
    </citation>
    <scope>NUCLEOTIDE SEQUENCE</scope>
</reference>
<evidence type="ECO:0000313" key="9">
    <source>
        <dbReference type="EMBL" id="CAG5030630.1"/>
    </source>
</evidence>
<comment type="caution">
    <text evidence="9">The sequence shown here is derived from an EMBL/GenBank/DDBJ whole genome shotgun (WGS) entry which is preliminary data.</text>
</comment>
<feature type="signal peptide" evidence="7">
    <location>
        <begin position="1"/>
        <end position="20"/>
    </location>
</feature>
<comment type="similarity">
    <text evidence="6">Belongs to the peptidase S1 family. CLIP subfamily.</text>
</comment>
<gene>
    <name evidence="9" type="ORF">PAPOLLO_LOCUS19518</name>
</gene>
<keyword evidence="3 7" id="KW-0732">Signal</keyword>
<dbReference type="PROSITE" id="PS50240">
    <property type="entry name" value="TRYPSIN_DOM"/>
    <property type="match status" value="1"/>
</dbReference>
<keyword evidence="10" id="KW-1185">Reference proteome</keyword>
<dbReference type="CDD" id="cd00190">
    <property type="entry name" value="Tryp_SPc"/>
    <property type="match status" value="1"/>
</dbReference>
<evidence type="ECO:0000256" key="5">
    <source>
        <dbReference type="ARBA" id="ARBA00023180"/>
    </source>
</evidence>
<evidence type="ECO:0000256" key="4">
    <source>
        <dbReference type="ARBA" id="ARBA00023157"/>
    </source>
</evidence>
<keyword evidence="2" id="KW-0964">Secreted</keyword>
<evidence type="ECO:0000259" key="8">
    <source>
        <dbReference type="PROSITE" id="PS50240"/>
    </source>
</evidence>
<dbReference type="FunFam" id="2.40.10.10:FF:000054">
    <property type="entry name" value="Complement C1r subcomponent"/>
    <property type="match status" value="1"/>
</dbReference>
<name>A0A8S3XLT1_PARAO</name>
<evidence type="ECO:0000256" key="1">
    <source>
        <dbReference type="ARBA" id="ARBA00004613"/>
    </source>
</evidence>
<feature type="chain" id="PRO_5035913029" evidence="7">
    <location>
        <begin position="21"/>
        <end position="426"/>
    </location>
</feature>
<dbReference type="PANTHER" id="PTHR24256">
    <property type="entry name" value="TRYPTASE-RELATED"/>
    <property type="match status" value="1"/>
</dbReference>
<protein>
    <submittedName>
        <fullName evidence="9">(apollo) hypothetical protein</fullName>
    </submittedName>
</protein>
<dbReference type="GO" id="GO:0004252">
    <property type="term" value="F:serine-type endopeptidase activity"/>
    <property type="evidence" value="ECO:0007669"/>
    <property type="project" value="InterPro"/>
</dbReference>
<dbReference type="InterPro" id="IPR051487">
    <property type="entry name" value="Ser/Thr_Proteases_Immune/Dev"/>
</dbReference>
<comment type="subcellular location">
    <subcellularLocation>
        <location evidence="1">Secreted</location>
    </subcellularLocation>
</comment>
<sequence length="426" mass="46959">MLKVAYVFLCFILSGSLISGQENIGDPCEVEELFGSPGTCKLDYLCDYADKLINEEKKRPTYCYLDTKVSIVCCPNHLYVTGVLGRAFLDSQNGKITSNDIECRYNGNLPLICCKREPISNRSPITVVGRLSDTCRDKSTQAACNACYANAQPVEDSIFCPQNNALKIAGGEPAEIEEFPHMVILGCRNKKKIDPNEKDIAWVGAGSLISSSFVLTAAHVLHEPSYGKIEFALLGTTNKSDIRSGVLRYVVRTLQHKQYETGSHYNDIALVELDYEVGYSKFIRPACLPVPGVAPDDLPKSMIVAGWGRTGQNLNTSILLKKGEMNILETRECRKNVKARNFRWDSNTMLCARSPTADTCSGDSGGPLMVPLNMTSRLCGHFVTGIVSWGSVCGLNKVGSYTRVSNPDYLKWIISTVWPEPKRAQP</sequence>
<dbReference type="GO" id="GO:0005576">
    <property type="term" value="C:extracellular region"/>
    <property type="evidence" value="ECO:0007669"/>
    <property type="project" value="UniProtKB-SubCell"/>
</dbReference>
<dbReference type="Proteomes" id="UP000691718">
    <property type="component" value="Unassembled WGS sequence"/>
</dbReference>
<keyword evidence="5" id="KW-0325">Glycoprotein</keyword>
<evidence type="ECO:0000256" key="6">
    <source>
        <dbReference type="ARBA" id="ARBA00024195"/>
    </source>
</evidence>
<dbReference type="PROSITE" id="PS00135">
    <property type="entry name" value="TRYPSIN_SER"/>
    <property type="match status" value="1"/>
</dbReference>
<dbReference type="OrthoDB" id="6339452at2759"/>
<dbReference type="EMBL" id="CAJQZP010001211">
    <property type="protein sequence ID" value="CAG5030630.1"/>
    <property type="molecule type" value="Genomic_DNA"/>
</dbReference>